<keyword evidence="1" id="KW-0813">Transport</keyword>
<dbReference type="GO" id="GO:0016301">
    <property type="term" value="F:kinase activity"/>
    <property type="evidence" value="ECO:0007669"/>
    <property type="project" value="UniProtKB-KW"/>
</dbReference>
<evidence type="ECO:0000313" key="9">
    <source>
        <dbReference type="Proteomes" id="UP000000845"/>
    </source>
</evidence>
<dbReference type="Gene3D" id="3.40.930.10">
    <property type="entry name" value="Mannitol-specific EII, Chain A"/>
    <property type="match status" value="1"/>
</dbReference>
<evidence type="ECO:0000256" key="4">
    <source>
        <dbReference type="ARBA" id="ARBA00022679"/>
    </source>
</evidence>
<dbReference type="Proteomes" id="UP000000845">
    <property type="component" value="Chromosome"/>
</dbReference>
<keyword evidence="5" id="KW-0598">Phosphotransferase system</keyword>
<dbReference type="InterPro" id="IPR050893">
    <property type="entry name" value="Sugar_PTS"/>
</dbReference>
<dbReference type="Pfam" id="PF00359">
    <property type="entry name" value="PTS_EIIA_2"/>
    <property type="match status" value="1"/>
</dbReference>
<keyword evidence="6" id="KW-0418">Kinase</keyword>
<name>D1AJ17_SEBTE</name>
<dbReference type="RefSeq" id="WP_012861299.1">
    <property type="nucleotide sequence ID" value="NC_013517.1"/>
</dbReference>
<dbReference type="KEGG" id="str:Sterm_1847"/>
<dbReference type="AlphaFoldDB" id="D1AJ17"/>
<dbReference type="PROSITE" id="PS00372">
    <property type="entry name" value="PTS_EIIA_TYPE_2_HIS"/>
    <property type="match status" value="1"/>
</dbReference>
<evidence type="ECO:0000256" key="6">
    <source>
        <dbReference type="ARBA" id="ARBA00022777"/>
    </source>
</evidence>
<accession>D1AJ17</accession>
<evidence type="ECO:0000256" key="5">
    <source>
        <dbReference type="ARBA" id="ARBA00022683"/>
    </source>
</evidence>
<evidence type="ECO:0000313" key="8">
    <source>
        <dbReference type="EMBL" id="ACZ08705.1"/>
    </source>
</evidence>
<dbReference type="GO" id="GO:0090563">
    <property type="term" value="F:protein-phosphocysteine-sugar phosphotransferase activity"/>
    <property type="evidence" value="ECO:0007669"/>
    <property type="project" value="TreeGrafter"/>
</dbReference>
<dbReference type="InterPro" id="IPR002178">
    <property type="entry name" value="PTS_EIIA_type-2_dom"/>
</dbReference>
<dbReference type="InterPro" id="IPR016152">
    <property type="entry name" value="PTrfase/Anion_transptr"/>
</dbReference>
<dbReference type="EMBL" id="CP001739">
    <property type="protein sequence ID" value="ACZ08705.1"/>
    <property type="molecule type" value="Genomic_DNA"/>
</dbReference>
<evidence type="ECO:0000259" key="7">
    <source>
        <dbReference type="PROSITE" id="PS51094"/>
    </source>
</evidence>
<dbReference type="PANTHER" id="PTHR30181">
    <property type="entry name" value="MANNITOL PERMEASE IIC COMPONENT"/>
    <property type="match status" value="1"/>
</dbReference>
<dbReference type="GO" id="GO:0009401">
    <property type="term" value="P:phosphoenolpyruvate-dependent sugar phosphotransferase system"/>
    <property type="evidence" value="ECO:0007669"/>
    <property type="project" value="UniProtKB-KW"/>
</dbReference>
<evidence type="ECO:0000256" key="2">
    <source>
        <dbReference type="ARBA" id="ARBA00022553"/>
    </source>
</evidence>
<reference evidence="9" key="1">
    <citation type="submission" date="2009-09" db="EMBL/GenBank/DDBJ databases">
        <title>The complete chromosome of Sebaldella termitidis ATCC 33386.</title>
        <authorList>
            <consortium name="US DOE Joint Genome Institute (JGI-PGF)"/>
            <person name="Lucas S."/>
            <person name="Copeland A."/>
            <person name="Lapidus A."/>
            <person name="Glavina del Rio T."/>
            <person name="Dalin E."/>
            <person name="Tice H."/>
            <person name="Bruce D."/>
            <person name="Goodwin L."/>
            <person name="Pitluck S."/>
            <person name="Kyrpides N."/>
            <person name="Mavromatis K."/>
            <person name="Ivanova N."/>
            <person name="Mikhailova N."/>
            <person name="Sims D."/>
            <person name="Meincke L."/>
            <person name="Brettin T."/>
            <person name="Detter J.C."/>
            <person name="Han C."/>
            <person name="Larimer F."/>
            <person name="Land M."/>
            <person name="Hauser L."/>
            <person name="Markowitz V."/>
            <person name="Cheng J.F."/>
            <person name="Hugenholtz P."/>
            <person name="Woyke T."/>
            <person name="Wu D."/>
            <person name="Eisen J.A."/>
        </authorList>
    </citation>
    <scope>NUCLEOTIDE SEQUENCE [LARGE SCALE GENOMIC DNA]</scope>
    <source>
        <strain evidence="9">ATCC 33386 / NCTC 11300</strain>
    </source>
</reference>
<dbReference type="PROSITE" id="PS51094">
    <property type="entry name" value="PTS_EIIA_TYPE_2"/>
    <property type="match status" value="1"/>
</dbReference>
<dbReference type="eggNOG" id="COG4668">
    <property type="taxonomic scope" value="Bacteria"/>
</dbReference>
<evidence type="ECO:0000256" key="1">
    <source>
        <dbReference type="ARBA" id="ARBA00022448"/>
    </source>
</evidence>
<keyword evidence="9" id="KW-1185">Reference proteome</keyword>
<sequence>MKKIFSEDNIILNQSFKDKYEAITYAGEILVKNGYTTPEYIESMLEREKVASVYIGNNVAIPHGVSGSEKNILKSGISFVQVPDGVPFDNGEIAYLIIGIAGKGDEHMGYLEQIAFVCSEEENIIKLKNSVNKEEILKIFEEVSI</sequence>
<keyword evidence="3" id="KW-0762">Sugar transport</keyword>
<keyword evidence="4" id="KW-0808">Transferase</keyword>
<dbReference type="STRING" id="526218.Sterm_1847"/>
<dbReference type="SUPFAM" id="SSF55804">
    <property type="entry name" value="Phoshotransferase/anion transport protein"/>
    <property type="match status" value="1"/>
</dbReference>
<keyword evidence="2" id="KW-0597">Phosphoprotein</keyword>
<dbReference type="CDD" id="cd00211">
    <property type="entry name" value="PTS_IIA_fru"/>
    <property type="match status" value="1"/>
</dbReference>
<reference evidence="8 9" key="2">
    <citation type="journal article" date="2010" name="Stand. Genomic Sci.">
        <title>Complete genome sequence of Sebaldella termitidis type strain (NCTC 11300).</title>
        <authorList>
            <person name="Harmon-Smith M."/>
            <person name="Celia L."/>
            <person name="Chertkov O."/>
            <person name="Lapidus A."/>
            <person name="Copeland A."/>
            <person name="Glavina Del Rio T."/>
            <person name="Nolan M."/>
            <person name="Lucas S."/>
            <person name="Tice H."/>
            <person name="Cheng J.F."/>
            <person name="Han C."/>
            <person name="Detter J.C."/>
            <person name="Bruce D."/>
            <person name="Goodwin L."/>
            <person name="Pitluck S."/>
            <person name="Pati A."/>
            <person name="Liolios K."/>
            <person name="Ivanova N."/>
            <person name="Mavromatis K."/>
            <person name="Mikhailova N."/>
            <person name="Chen A."/>
            <person name="Palaniappan K."/>
            <person name="Land M."/>
            <person name="Hauser L."/>
            <person name="Chang Y.J."/>
            <person name="Jeffries C.D."/>
            <person name="Brettin T."/>
            <person name="Goker M."/>
            <person name="Beck B."/>
            <person name="Bristow J."/>
            <person name="Eisen J.A."/>
            <person name="Markowitz V."/>
            <person name="Hugenholtz P."/>
            <person name="Kyrpides N.C."/>
            <person name="Klenk H.P."/>
            <person name="Chen F."/>
        </authorList>
    </citation>
    <scope>NUCLEOTIDE SEQUENCE [LARGE SCALE GENOMIC DNA]</scope>
    <source>
        <strain evidence="9">ATCC 33386 / NCTC 11300</strain>
    </source>
</reference>
<protein>
    <submittedName>
        <fullName evidence="8">Phosphoenolpyruvate-dependent sugar phosphotransferase system EIIA 2</fullName>
    </submittedName>
</protein>
<proteinExistence type="predicted"/>
<dbReference type="HOGENOM" id="CLU_072531_3_0_0"/>
<dbReference type="GO" id="GO:0005886">
    <property type="term" value="C:plasma membrane"/>
    <property type="evidence" value="ECO:0007669"/>
    <property type="project" value="TreeGrafter"/>
</dbReference>
<evidence type="ECO:0000256" key="3">
    <source>
        <dbReference type="ARBA" id="ARBA00022597"/>
    </source>
</evidence>
<organism evidence="8 9">
    <name type="scientific">Sebaldella termitidis (strain ATCC 33386 / NCTC 11300)</name>
    <dbReference type="NCBI Taxonomy" id="526218"/>
    <lineage>
        <taxon>Bacteria</taxon>
        <taxon>Fusobacteriati</taxon>
        <taxon>Fusobacteriota</taxon>
        <taxon>Fusobacteriia</taxon>
        <taxon>Fusobacteriales</taxon>
        <taxon>Leptotrichiaceae</taxon>
        <taxon>Sebaldella</taxon>
    </lineage>
</organism>
<dbReference type="PANTHER" id="PTHR30181:SF2">
    <property type="entry name" value="PTS SYSTEM MANNITOL-SPECIFIC EIICBA COMPONENT"/>
    <property type="match status" value="1"/>
</dbReference>
<gene>
    <name evidence="8" type="ordered locus">Sterm_1847</name>
</gene>
<feature type="domain" description="PTS EIIA type-2" evidence="7">
    <location>
        <begin position="3"/>
        <end position="143"/>
    </location>
</feature>